<evidence type="ECO:0000259" key="1">
    <source>
        <dbReference type="Pfam" id="PF06985"/>
    </source>
</evidence>
<gene>
    <name evidence="2" type="ORF">B0I35DRAFT_435917</name>
</gene>
<protein>
    <submittedName>
        <fullName evidence="2">Heterokaryon incompatibility protein-domain-containing protein</fullName>
    </submittedName>
</protein>
<dbReference type="EMBL" id="JAGPNK010000009">
    <property type="protein sequence ID" value="KAH7313821.1"/>
    <property type="molecule type" value="Genomic_DNA"/>
</dbReference>
<proteinExistence type="predicted"/>
<reference evidence="2" key="1">
    <citation type="journal article" date="2021" name="Nat. Commun.">
        <title>Genetic determinants of endophytism in the Arabidopsis root mycobiome.</title>
        <authorList>
            <person name="Mesny F."/>
            <person name="Miyauchi S."/>
            <person name="Thiergart T."/>
            <person name="Pickel B."/>
            <person name="Atanasova L."/>
            <person name="Karlsson M."/>
            <person name="Huettel B."/>
            <person name="Barry K.W."/>
            <person name="Haridas S."/>
            <person name="Chen C."/>
            <person name="Bauer D."/>
            <person name="Andreopoulos W."/>
            <person name="Pangilinan J."/>
            <person name="LaButti K."/>
            <person name="Riley R."/>
            <person name="Lipzen A."/>
            <person name="Clum A."/>
            <person name="Drula E."/>
            <person name="Henrissat B."/>
            <person name="Kohler A."/>
            <person name="Grigoriev I.V."/>
            <person name="Martin F.M."/>
            <person name="Hacquard S."/>
        </authorList>
    </citation>
    <scope>NUCLEOTIDE SEQUENCE</scope>
    <source>
        <strain evidence="2">MPI-CAGE-CH-0235</strain>
    </source>
</reference>
<name>A0A8K0SNW9_9HYPO</name>
<dbReference type="PANTHER" id="PTHR33112:SF13">
    <property type="entry name" value="HETEROKARYON INCOMPATIBILITY DOMAIN-CONTAINING PROTEIN"/>
    <property type="match status" value="1"/>
</dbReference>
<accession>A0A8K0SNW9</accession>
<dbReference type="Pfam" id="PF06985">
    <property type="entry name" value="HET"/>
    <property type="match status" value="1"/>
</dbReference>
<organism evidence="2 3">
    <name type="scientific">Stachybotrys elegans</name>
    <dbReference type="NCBI Taxonomy" id="80388"/>
    <lineage>
        <taxon>Eukaryota</taxon>
        <taxon>Fungi</taxon>
        <taxon>Dikarya</taxon>
        <taxon>Ascomycota</taxon>
        <taxon>Pezizomycotina</taxon>
        <taxon>Sordariomycetes</taxon>
        <taxon>Hypocreomycetidae</taxon>
        <taxon>Hypocreales</taxon>
        <taxon>Stachybotryaceae</taxon>
        <taxon>Stachybotrys</taxon>
    </lineage>
</organism>
<dbReference type="Proteomes" id="UP000813444">
    <property type="component" value="Unassembled WGS sequence"/>
</dbReference>
<dbReference type="AlphaFoldDB" id="A0A8K0SNW9"/>
<dbReference type="PANTHER" id="PTHR33112">
    <property type="entry name" value="DOMAIN PROTEIN, PUTATIVE-RELATED"/>
    <property type="match status" value="1"/>
</dbReference>
<keyword evidence="3" id="KW-1185">Reference proteome</keyword>
<evidence type="ECO:0000313" key="2">
    <source>
        <dbReference type="EMBL" id="KAH7313821.1"/>
    </source>
</evidence>
<dbReference type="InterPro" id="IPR010730">
    <property type="entry name" value="HET"/>
</dbReference>
<sequence length="605" mass="68529">MELSVLGVSSSRGCAGCHAILQCLSDQLAQQELTIDSKSLQEECKLYWLVGDRQGSQYSLMLGITVKIAEGEYRKREFCMWIGYDGQQSPHPAARRLNQAIADGYTGSAASLDILSRWVKDCDATHQKCKQPPSSLPYRILRLSKVSQDIINVILVEGLKTNEPYACLSHRWGESTLRCRTTKGTIATHLEGVPWNSLPKTFQQAATVTLALGLKYMWIDSLCIVQDDKEDWKVQAAQMCNIYRGSYITIAATSSSDSDQGLFWKVPTYPVMTRRSRSGHVWLRESPAHQYQEYANLDNGHHDFPLLSRGWVFQERILAPRVVHFGRCELRFEDVQPDALCTCGSETSWPRKDSHYRSLASSDEAMTRGYWHNIVNQFISLELTFYSDYLPALAGVARQYGTAHEAVLGRYVAGLWERTLLHDLPWYVVDGYPGQRPEGCSTPTWSWASTTAGRCVTLAYTRATEDLTIKESRSNLAGPDEYGPIDSAHLVVEGRFITGSWKWVATKKLTRRIHFYIDNRQESYYMHLDYNFSISGNSWHVPEFSKLYCLKTGFVGDGCHVCLVLRAVNTEQNIFERIGLLMEAPGEVVNRWFESCSGPEIIKLV</sequence>
<comment type="caution">
    <text evidence="2">The sequence shown here is derived from an EMBL/GenBank/DDBJ whole genome shotgun (WGS) entry which is preliminary data.</text>
</comment>
<evidence type="ECO:0000313" key="3">
    <source>
        <dbReference type="Proteomes" id="UP000813444"/>
    </source>
</evidence>
<dbReference type="OrthoDB" id="5362512at2759"/>
<feature type="domain" description="Heterokaryon incompatibility" evidence="1">
    <location>
        <begin position="165"/>
        <end position="315"/>
    </location>
</feature>